<protein>
    <submittedName>
        <fullName evidence="1">CmcJ/NvfI family oxidoreductase</fullName>
    </submittedName>
</protein>
<reference evidence="2" key="1">
    <citation type="journal article" date="2019" name="Int. J. Syst. Evol. Microbiol.">
        <title>The Global Catalogue of Microorganisms (GCM) 10K type strain sequencing project: providing services to taxonomists for standard genome sequencing and annotation.</title>
        <authorList>
            <consortium name="The Broad Institute Genomics Platform"/>
            <consortium name="The Broad Institute Genome Sequencing Center for Infectious Disease"/>
            <person name="Wu L."/>
            <person name="Ma J."/>
        </authorList>
    </citation>
    <scope>NUCLEOTIDE SEQUENCE [LARGE SCALE GENOMIC DNA]</scope>
    <source>
        <strain evidence="2">KCTC 52607</strain>
    </source>
</reference>
<name>A0ABV7E6J8_9SPHN</name>
<evidence type="ECO:0000313" key="1">
    <source>
        <dbReference type="EMBL" id="MFC3097611.1"/>
    </source>
</evidence>
<organism evidence="1 2">
    <name type="scientific">Alteraurantiacibacter palmitatis</name>
    <dbReference type="NCBI Taxonomy" id="2054628"/>
    <lineage>
        <taxon>Bacteria</taxon>
        <taxon>Pseudomonadati</taxon>
        <taxon>Pseudomonadota</taxon>
        <taxon>Alphaproteobacteria</taxon>
        <taxon>Sphingomonadales</taxon>
        <taxon>Erythrobacteraceae</taxon>
        <taxon>Alteraurantiacibacter</taxon>
    </lineage>
</organism>
<dbReference type="EMBL" id="JBHRST010000009">
    <property type="protein sequence ID" value="MFC3097611.1"/>
    <property type="molecule type" value="Genomic_DNA"/>
</dbReference>
<dbReference type="RefSeq" id="WP_336925230.1">
    <property type="nucleotide sequence ID" value="NZ_JBANRO010000003.1"/>
</dbReference>
<sequence>MATRVKGDIEDGARQVRATLRYVDEGDFVTRRYVSQGREINTGTYSDHAVIVRDGMPIRDHFTLDTHGFMIAKVPSHVRDFHDKADVDALYEREVEEAVLALTGADKCVARGWMLRTSADLSQHAAQKVENYQHSGGIQPTAGEVHVDINGPTARRMAEMTYRQHFPDGPGYKRFLISSFWRTFSPPPQDVPLALCDGRTSFGGEEKSNTLFIVDEFPVGDALIAPVEGEERKLAATIFSYHPGHRWWYFQGMEADDALLFKFHDSDHSVTWRCPHTAFHDTSLNGGANGRGNIRESIECRSVAFWE</sequence>
<accession>A0ABV7E6J8</accession>
<comment type="caution">
    <text evidence="1">The sequence shown here is derived from an EMBL/GenBank/DDBJ whole genome shotgun (WGS) entry which is preliminary data.</text>
</comment>
<dbReference type="PANTHER" id="PTHR34598:SF3">
    <property type="entry name" value="OXIDOREDUCTASE AN1597"/>
    <property type="match status" value="1"/>
</dbReference>
<gene>
    <name evidence="1" type="ORF">ACFODU_07315</name>
</gene>
<proteinExistence type="predicted"/>
<dbReference type="InterPro" id="IPR044053">
    <property type="entry name" value="AsaB-like"/>
</dbReference>
<dbReference type="PANTHER" id="PTHR34598">
    <property type="entry name" value="BLL6449 PROTEIN"/>
    <property type="match status" value="1"/>
</dbReference>
<evidence type="ECO:0000313" key="2">
    <source>
        <dbReference type="Proteomes" id="UP001595456"/>
    </source>
</evidence>
<dbReference type="Proteomes" id="UP001595456">
    <property type="component" value="Unassembled WGS sequence"/>
</dbReference>
<keyword evidence="2" id="KW-1185">Reference proteome</keyword>
<dbReference type="NCBIfam" id="NF041278">
    <property type="entry name" value="CmcJ_NvfI_EfuI"/>
    <property type="match status" value="1"/>
</dbReference>